<gene>
    <name evidence="2" type="ORF">ACFQ4E_07290</name>
</gene>
<reference evidence="3" key="1">
    <citation type="journal article" date="2019" name="Int. J. Syst. Evol. Microbiol.">
        <title>The Global Catalogue of Microorganisms (GCM) 10K type strain sequencing project: providing services to taxonomists for standard genome sequencing and annotation.</title>
        <authorList>
            <consortium name="The Broad Institute Genomics Platform"/>
            <consortium name="The Broad Institute Genome Sequencing Center for Infectious Disease"/>
            <person name="Wu L."/>
            <person name="Ma J."/>
        </authorList>
    </citation>
    <scope>NUCLEOTIDE SEQUENCE [LARGE SCALE GENOMIC DNA]</scope>
    <source>
        <strain evidence="3">CCUG 62953</strain>
    </source>
</reference>
<accession>A0ABW3ZH92</accession>
<protein>
    <recommendedName>
        <fullName evidence="4">HEAT repeat domain-containing protein</fullName>
    </recommendedName>
</protein>
<evidence type="ECO:0000256" key="1">
    <source>
        <dbReference type="SAM" id="MobiDB-lite"/>
    </source>
</evidence>
<evidence type="ECO:0000313" key="3">
    <source>
        <dbReference type="Proteomes" id="UP001597135"/>
    </source>
</evidence>
<name>A0ABW3ZH92_9RHOB</name>
<comment type="caution">
    <text evidence="2">The sequence shown here is derived from an EMBL/GenBank/DDBJ whole genome shotgun (WGS) entry which is preliminary data.</text>
</comment>
<organism evidence="2 3">
    <name type="scientific">Litorisediminicola beolgyonensis</name>
    <dbReference type="NCBI Taxonomy" id="1173614"/>
    <lineage>
        <taxon>Bacteria</taxon>
        <taxon>Pseudomonadati</taxon>
        <taxon>Pseudomonadota</taxon>
        <taxon>Alphaproteobacteria</taxon>
        <taxon>Rhodobacterales</taxon>
        <taxon>Paracoccaceae</taxon>
        <taxon>Litorisediminicola</taxon>
    </lineage>
</organism>
<evidence type="ECO:0008006" key="4">
    <source>
        <dbReference type="Google" id="ProtNLM"/>
    </source>
</evidence>
<keyword evidence="3" id="KW-1185">Reference proteome</keyword>
<dbReference type="RefSeq" id="WP_386802278.1">
    <property type="nucleotide sequence ID" value="NZ_JBHTMU010000009.1"/>
</dbReference>
<dbReference type="Proteomes" id="UP001597135">
    <property type="component" value="Unassembled WGS sequence"/>
</dbReference>
<evidence type="ECO:0000313" key="2">
    <source>
        <dbReference type="EMBL" id="MFD1342217.1"/>
    </source>
</evidence>
<feature type="region of interest" description="Disordered" evidence="1">
    <location>
        <begin position="667"/>
        <end position="688"/>
    </location>
</feature>
<proteinExistence type="predicted"/>
<dbReference type="EMBL" id="JBHTMU010000009">
    <property type="protein sequence ID" value="MFD1342217.1"/>
    <property type="molecule type" value="Genomic_DNA"/>
</dbReference>
<sequence>MKYLAPFIFLGINLADPSSSAQVMTGEHGTFTRIVVPHDQGVSWTLVPGLRENEFLMQFQSEIERPELANAFAKINRNRLSGLEWTNRGLEIKISCDCHLESFSVEEKYAAIDVIPNFTLAKEVNIPKMVDPRVIIPMNSSHTTASLIESLEDTKENSIKTNEQLQPPLYRQKIKRKILKGVLSGYLQPDATSKIKPISKFEETAEISTKKESCAQFNISRNQIASDLRSEIATSRAQLVDGTGLPAKADELARLFLAAGLVAEARGTTEFLTKDAASPLLVIADIIETGFIETELAQSLLACDPEAALWSAFSDKLPQGSLNGTEVLSAFDSWPEPLRRILGPELSSRLEGHGLPDASAAILSRLERSPRLDSPAARVETADDPTSLAKLTASADELVAARALGALAEQVQDQNANSAAILAQTLQREHSDTEAEALEIASIVATIASGNYALGFDRALSGEISITENARRRLSRDAMLSAAKDPDNARMLDFILERLDILATHQELPEGPRLSLVARLIDTGLGREAETLLAALSNPATSRERQLLYARAALAAGNAEEAEIRIAGLQGPEADALRLAARIAMGDQDYVIDRLTANEAIASPTDASLRAGRWERLEDAAPASISNAARLAGSHPRLNPQDDTPLSVIDSLLSESEGARDILKGLLAETDPVKPSDGTVGKPVSPEP</sequence>